<feature type="domain" description="F-box" evidence="1">
    <location>
        <begin position="22"/>
        <end position="68"/>
    </location>
</feature>
<protein>
    <submittedName>
        <fullName evidence="2">Uu.00g048840.m01.CDS01</fullName>
    </submittedName>
</protein>
<dbReference type="InterPro" id="IPR001810">
    <property type="entry name" value="F-box_dom"/>
</dbReference>
<organism evidence="2 3">
    <name type="scientific">Anthostomella pinea</name>
    <dbReference type="NCBI Taxonomy" id="933095"/>
    <lineage>
        <taxon>Eukaryota</taxon>
        <taxon>Fungi</taxon>
        <taxon>Dikarya</taxon>
        <taxon>Ascomycota</taxon>
        <taxon>Pezizomycotina</taxon>
        <taxon>Sordariomycetes</taxon>
        <taxon>Xylariomycetidae</taxon>
        <taxon>Xylariales</taxon>
        <taxon>Xylariaceae</taxon>
        <taxon>Anthostomella</taxon>
    </lineage>
</organism>
<dbReference type="InterPro" id="IPR036047">
    <property type="entry name" value="F-box-like_dom_sf"/>
</dbReference>
<dbReference type="AlphaFoldDB" id="A0AAI8VCS8"/>
<dbReference type="SUPFAM" id="SSF52047">
    <property type="entry name" value="RNI-like"/>
    <property type="match status" value="1"/>
</dbReference>
<name>A0AAI8VCS8_9PEZI</name>
<comment type="caution">
    <text evidence="2">The sequence shown here is derived from an EMBL/GenBank/DDBJ whole genome shotgun (WGS) entry which is preliminary data.</text>
</comment>
<evidence type="ECO:0000259" key="1">
    <source>
        <dbReference type="Pfam" id="PF12937"/>
    </source>
</evidence>
<dbReference type="CDD" id="cd09917">
    <property type="entry name" value="F-box_SF"/>
    <property type="match status" value="1"/>
</dbReference>
<dbReference type="Gene3D" id="1.20.1280.50">
    <property type="match status" value="1"/>
</dbReference>
<dbReference type="EMBL" id="CAUWAG010000003">
    <property type="protein sequence ID" value="CAJ2502031.1"/>
    <property type="molecule type" value="Genomic_DNA"/>
</dbReference>
<dbReference type="SUPFAM" id="SSF81383">
    <property type="entry name" value="F-box domain"/>
    <property type="match status" value="1"/>
</dbReference>
<dbReference type="Proteomes" id="UP001295740">
    <property type="component" value="Unassembled WGS sequence"/>
</dbReference>
<evidence type="ECO:0000313" key="2">
    <source>
        <dbReference type="EMBL" id="CAJ2502031.1"/>
    </source>
</evidence>
<evidence type="ECO:0000313" key="3">
    <source>
        <dbReference type="Proteomes" id="UP001295740"/>
    </source>
</evidence>
<dbReference type="InterPro" id="IPR032675">
    <property type="entry name" value="LRR_dom_sf"/>
</dbReference>
<accession>A0AAI8VCS8</accession>
<reference evidence="2" key="1">
    <citation type="submission" date="2023-10" db="EMBL/GenBank/DDBJ databases">
        <authorList>
            <person name="Hackl T."/>
        </authorList>
    </citation>
    <scope>NUCLEOTIDE SEQUENCE</scope>
</reference>
<keyword evidence="3" id="KW-1185">Reference proteome</keyword>
<dbReference type="Pfam" id="PF12937">
    <property type="entry name" value="F-box-like"/>
    <property type="match status" value="1"/>
</dbReference>
<gene>
    <name evidence="2" type="ORF">KHLLAP_LOCUS2499</name>
</gene>
<sequence length="403" mass="45543">MSHNRDGHGDDAPSGPHPDQLACLPDDILLHIFEIVGRVSKSDLCHVSRLNKRFHVLADSLLYKTVHFDTPEHHLTFSQSLARRPRRGSLIVGVRLEYPESELSHLRLDAPVHGSHYAPSLFDGLSRAISTMSNLEMLDISVPDTLLHGIGTLFNGPFDLAYLKTCTLFYQCPDDQYWDLQENIHIFAHPTLETLIIKRAKLDHRGFDFIEQPHQTALKKLHLIECDINDDALSDILEFPEALKEFVMTQVPEPVPELVDSSDNIADYICALSSASHSLQSILIDFPSLSGFKALRMRDFVALKTLRVNWDYQLFGKSSKKPRMHSVGLPPELETLEFFNELGTDEGVTDLLLYAIQNKGVTARNLKTMIVVEGDEPSLSWELKEACKSQELELRIIGQLDEE</sequence>
<proteinExistence type="predicted"/>
<dbReference type="Gene3D" id="3.80.10.10">
    <property type="entry name" value="Ribonuclease Inhibitor"/>
    <property type="match status" value="1"/>
</dbReference>